<dbReference type="EMBL" id="CADCUQ010000445">
    <property type="protein sequence ID" value="CAA9405275.1"/>
    <property type="molecule type" value="Genomic_DNA"/>
</dbReference>
<proteinExistence type="predicted"/>
<reference evidence="2" key="1">
    <citation type="submission" date="2020-02" db="EMBL/GenBank/DDBJ databases">
        <authorList>
            <person name="Meier V. D."/>
        </authorList>
    </citation>
    <scope>NUCLEOTIDE SEQUENCE</scope>
    <source>
        <strain evidence="2">AVDCRST_MAG64</strain>
    </source>
</reference>
<evidence type="ECO:0000256" key="1">
    <source>
        <dbReference type="SAM" id="SignalP"/>
    </source>
</evidence>
<evidence type="ECO:0000313" key="2">
    <source>
        <dbReference type="EMBL" id="CAA9405275.1"/>
    </source>
</evidence>
<sequence>MARNGSVAIAAATATTATAAVPTAAAAATATVAAAAATAAAATVPAAAAATRAVLTRLGHVDGQVAAVDVLAVQGVDRGLGLLVGAHLDEAEALAAAGVPVADDLCALHRTVLREELLEIRAGRVVAQVPDVQLAVAHWRFSCRWARGPRVYFPGPMRKRPQSGPGR</sequence>
<protein>
    <submittedName>
        <fullName evidence="2">Uncharacterized protein</fullName>
    </submittedName>
</protein>
<dbReference type="AlphaFoldDB" id="A0A6J4P3N3"/>
<organism evidence="2">
    <name type="scientific">uncultured Phycisphaerae bacterium</name>
    <dbReference type="NCBI Taxonomy" id="904963"/>
    <lineage>
        <taxon>Bacteria</taxon>
        <taxon>Pseudomonadati</taxon>
        <taxon>Planctomycetota</taxon>
        <taxon>Phycisphaerae</taxon>
        <taxon>environmental samples</taxon>
    </lineage>
</organism>
<gene>
    <name evidence="2" type="ORF">AVDCRST_MAG64-1945</name>
</gene>
<feature type="signal peptide" evidence="1">
    <location>
        <begin position="1"/>
        <end position="19"/>
    </location>
</feature>
<keyword evidence="1" id="KW-0732">Signal</keyword>
<name>A0A6J4P3N3_9BACT</name>
<accession>A0A6J4P3N3</accession>
<feature type="chain" id="PRO_5026878479" evidence="1">
    <location>
        <begin position="20"/>
        <end position="167"/>
    </location>
</feature>